<dbReference type="PANTHER" id="PTHR43742">
    <property type="entry name" value="TRIMETHYLAMINE-N-OXIDE REDUCTASE"/>
    <property type="match status" value="1"/>
</dbReference>
<proteinExistence type="inferred from homology"/>
<keyword evidence="6" id="KW-0408">Iron</keyword>
<dbReference type="InterPro" id="IPR006655">
    <property type="entry name" value="Mopterin_OxRdtase_prok_CS"/>
</dbReference>
<dbReference type="PROSITE" id="PS51669">
    <property type="entry name" value="4FE4S_MOW_BIS_MGD"/>
    <property type="match status" value="1"/>
</dbReference>
<comment type="caution">
    <text evidence="9">The sequence shown here is derived from an EMBL/GenBank/DDBJ whole genome shotgun (WGS) entry which is preliminary data.</text>
</comment>
<evidence type="ECO:0000256" key="6">
    <source>
        <dbReference type="ARBA" id="ARBA00023004"/>
    </source>
</evidence>
<dbReference type="InterPro" id="IPR006657">
    <property type="entry name" value="MoPterin_dinucl-bd_dom"/>
</dbReference>
<dbReference type="InterPro" id="IPR050612">
    <property type="entry name" value="Prok_Mopterin_Oxidored"/>
</dbReference>
<dbReference type="PROSITE" id="PS00490">
    <property type="entry name" value="MOLYBDOPTERIN_PROK_2"/>
    <property type="match status" value="1"/>
</dbReference>
<dbReference type="SMART" id="SM00926">
    <property type="entry name" value="Molybdop_Fe4S4"/>
    <property type="match status" value="1"/>
</dbReference>
<dbReference type="EMBL" id="JACHLX010000002">
    <property type="protein sequence ID" value="MBB5816706.1"/>
    <property type="molecule type" value="Genomic_DNA"/>
</dbReference>
<accession>A0AA89Q9E5</accession>
<dbReference type="Gene3D" id="2.40.40.20">
    <property type="match status" value="1"/>
</dbReference>
<feature type="domain" description="4Fe-4S Mo/W bis-MGD-type" evidence="8">
    <location>
        <begin position="3"/>
        <end position="59"/>
    </location>
</feature>
<dbReference type="Proteomes" id="UP000579531">
    <property type="component" value="Unassembled WGS sequence"/>
</dbReference>
<dbReference type="Gene3D" id="2.20.25.90">
    <property type="entry name" value="ADC-like domains"/>
    <property type="match status" value="1"/>
</dbReference>
<evidence type="ECO:0000256" key="1">
    <source>
        <dbReference type="ARBA" id="ARBA00001942"/>
    </source>
</evidence>
<dbReference type="InterPro" id="IPR006656">
    <property type="entry name" value="Mopterin_OxRdtase"/>
</dbReference>
<dbReference type="InterPro" id="IPR006963">
    <property type="entry name" value="Mopterin_OxRdtase_4Fe-4S_dom"/>
</dbReference>
<dbReference type="SUPFAM" id="SSF53706">
    <property type="entry name" value="Formate dehydrogenase/DMSO reductase, domains 1-3"/>
    <property type="match status" value="1"/>
</dbReference>
<keyword evidence="7" id="KW-0411">Iron-sulfur</keyword>
<keyword evidence="4" id="KW-0479">Metal-binding</keyword>
<dbReference type="Pfam" id="PF00384">
    <property type="entry name" value="Molybdopterin"/>
    <property type="match status" value="1"/>
</dbReference>
<keyword evidence="10" id="KW-1185">Reference proteome</keyword>
<evidence type="ECO:0000256" key="7">
    <source>
        <dbReference type="ARBA" id="ARBA00023014"/>
    </source>
</evidence>
<dbReference type="Pfam" id="PF01568">
    <property type="entry name" value="Molydop_binding"/>
    <property type="match status" value="1"/>
</dbReference>
<dbReference type="SUPFAM" id="SSF50692">
    <property type="entry name" value="ADC-like"/>
    <property type="match status" value="1"/>
</dbReference>
<dbReference type="InterPro" id="IPR009010">
    <property type="entry name" value="Asp_de-COase-like_dom_sf"/>
</dbReference>
<dbReference type="GO" id="GO:0016491">
    <property type="term" value="F:oxidoreductase activity"/>
    <property type="evidence" value="ECO:0007669"/>
    <property type="project" value="UniProtKB-KW"/>
</dbReference>
<evidence type="ECO:0000313" key="10">
    <source>
        <dbReference type="Proteomes" id="UP000579531"/>
    </source>
</evidence>
<dbReference type="AlphaFoldDB" id="A0AA89Q9E5"/>
<evidence type="ECO:0000256" key="5">
    <source>
        <dbReference type="ARBA" id="ARBA00023002"/>
    </source>
</evidence>
<dbReference type="GO" id="GO:0043546">
    <property type="term" value="F:molybdopterin cofactor binding"/>
    <property type="evidence" value="ECO:0007669"/>
    <property type="project" value="InterPro"/>
</dbReference>
<comment type="similarity">
    <text evidence="2">Belongs to the prokaryotic molybdopterin-containing oxidoreductase family.</text>
</comment>
<protein>
    <submittedName>
        <fullName evidence="9">Anaerobic selenocysteine-containing dehydrogenase</fullName>
    </submittedName>
</protein>
<evidence type="ECO:0000259" key="8">
    <source>
        <dbReference type="PROSITE" id="PS51669"/>
    </source>
</evidence>
<comment type="cofactor">
    <cofactor evidence="1">
        <name>Mo-bis(molybdopterin guanine dinucleotide)</name>
        <dbReference type="ChEBI" id="CHEBI:60539"/>
    </cofactor>
</comment>
<keyword evidence="5" id="KW-0560">Oxidoreductase</keyword>
<dbReference type="Gene3D" id="3.40.50.740">
    <property type="match status" value="1"/>
</dbReference>
<evidence type="ECO:0000256" key="2">
    <source>
        <dbReference type="ARBA" id="ARBA00010312"/>
    </source>
</evidence>
<organism evidence="9 10">
    <name type="scientific">Streptomyces collinus</name>
    <dbReference type="NCBI Taxonomy" id="42684"/>
    <lineage>
        <taxon>Bacteria</taxon>
        <taxon>Bacillati</taxon>
        <taxon>Actinomycetota</taxon>
        <taxon>Actinomycetes</taxon>
        <taxon>Kitasatosporales</taxon>
        <taxon>Streptomycetaceae</taxon>
        <taxon>Streptomyces</taxon>
    </lineage>
</organism>
<dbReference type="GO" id="GO:0051536">
    <property type="term" value="F:iron-sulfur cluster binding"/>
    <property type="evidence" value="ECO:0007669"/>
    <property type="project" value="UniProtKB-KW"/>
</dbReference>
<dbReference type="GeneID" id="93836015"/>
<name>A0AA89Q9E5_STRCU</name>
<dbReference type="Gene3D" id="3.40.228.10">
    <property type="entry name" value="Dimethylsulfoxide Reductase, domain 2"/>
    <property type="match status" value="1"/>
</dbReference>
<dbReference type="PANTHER" id="PTHR43742:SF6">
    <property type="entry name" value="OXIDOREDUCTASE YYAE-RELATED"/>
    <property type="match status" value="1"/>
</dbReference>
<sequence length="690" mass="75446">MTVTRLKTICRMCHGGCGAVVDLVDGVPTDIHGDPDNPTSEGYFCIKGKASLDLLSSPDRLTTPLVRTGPRGSGTFEPVSWEAALDRIAGELAATIARHGPESVALGQGTDRNYQEWVFRLANAIGTPNVVGPAHVCFYPRVMASIMTYGAFTFCDYDGDPEVVLLWGSNKPSTHSDGVIGVKLLRAMERGSRVIAVDPRRTQTAARSGLHLAVRPGTDCALALGMIKIVIDEDWYDHDFVAAHTSGFAELTAHVQAYDIERVAGITGLTPGLIHEATRAYALASRACIEAGTGLSQNENSFDTHRAIALLAAICGNIDAPGGDVIWEPMPIEGRRAFPRTDLLPEEQARKRIGGDKHKILSMSGWVAPGDLHEAIVTGVPYPVTSLVIFGSNILASHENTERVREALGKLDLVVVCDLFMTPTARYADVILPTSSWLERDQIVEFNSYIAARQKIATVDGCRSDEEIILELAARLGLERHFYPSLEAALDAKLAGIELTWEQFTKIGYIRNEKRYRKYRDGGFATRSGRVNLMNNGLRAMGYEPFPVFRYPPEADPALPYVMTSAHPRQFYNTEFHQLPTTARSQTTARVTVHPDTAQRENLTDGEEVVLFSRAGARGVRMTVRISDSVAPNVVMADAGWWYPGEPSTDESLRSSVNLLTTNDRSDVHMGSATMRGVAVGIRRLEPDRG</sequence>
<gene>
    <name evidence="9" type="ORF">HNR72_007828</name>
</gene>
<reference evidence="9 10" key="1">
    <citation type="submission" date="2020-08" db="EMBL/GenBank/DDBJ databases">
        <title>Sequencing the genomes of 1000 actinobacteria strains.</title>
        <authorList>
            <person name="Klenk H.-P."/>
        </authorList>
    </citation>
    <scope>NUCLEOTIDE SEQUENCE [LARGE SCALE GENOMIC DNA]</scope>
    <source>
        <strain evidence="9 10">DSM 40129</strain>
    </source>
</reference>
<evidence type="ECO:0000256" key="4">
    <source>
        <dbReference type="ARBA" id="ARBA00022723"/>
    </source>
</evidence>
<evidence type="ECO:0000256" key="3">
    <source>
        <dbReference type="ARBA" id="ARBA00022505"/>
    </source>
</evidence>
<evidence type="ECO:0000313" key="9">
    <source>
        <dbReference type="EMBL" id="MBB5816706.1"/>
    </source>
</evidence>
<dbReference type="GO" id="GO:0046872">
    <property type="term" value="F:metal ion binding"/>
    <property type="evidence" value="ECO:0007669"/>
    <property type="project" value="UniProtKB-KW"/>
</dbReference>
<keyword evidence="3" id="KW-0500">Molybdenum</keyword>
<dbReference type="RefSeq" id="WP_311240850.1">
    <property type="nucleotide sequence ID" value="NZ_BAABFE010000013.1"/>
</dbReference>
<dbReference type="Pfam" id="PF04879">
    <property type="entry name" value="Molybdop_Fe4S4"/>
    <property type="match status" value="1"/>
</dbReference>